<keyword evidence="1" id="KW-1133">Transmembrane helix</keyword>
<dbReference type="KEGG" id="ctc:CTC_02188"/>
<dbReference type="InterPro" id="IPR029063">
    <property type="entry name" value="SAM-dependent_MTases_sf"/>
</dbReference>
<proteinExistence type="predicted"/>
<dbReference type="HOGENOM" id="CLU_037990_10_1_9"/>
<keyword evidence="3" id="KW-0808">Transferase</keyword>
<organism evidence="3 4">
    <name type="scientific">Clostridium tetani (strain Massachusetts / E88)</name>
    <dbReference type="NCBI Taxonomy" id="212717"/>
    <lineage>
        <taxon>Bacteria</taxon>
        <taxon>Bacillati</taxon>
        <taxon>Bacillota</taxon>
        <taxon>Clostridia</taxon>
        <taxon>Eubacteriales</taxon>
        <taxon>Clostridiaceae</taxon>
        <taxon>Clostridium</taxon>
    </lineage>
</organism>
<dbReference type="Proteomes" id="UP000001412">
    <property type="component" value="Chromosome"/>
</dbReference>
<evidence type="ECO:0000259" key="2">
    <source>
        <dbReference type="Pfam" id="PF13847"/>
    </source>
</evidence>
<dbReference type="STRING" id="212717.CTC_02188"/>
<dbReference type="SUPFAM" id="SSF53335">
    <property type="entry name" value="S-adenosyl-L-methionine-dependent methyltransferases"/>
    <property type="match status" value="1"/>
</dbReference>
<feature type="transmembrane region" description="Helical" evidence="1">
    <location>
        <begin position="46"/>
        <end position="67"/>
    </location>
</feature>
<keyword evidence="1" id="KW-0812">Transmembrane</keyword>
<sequence length="207" mass="24263">MRCDMRNYKDKSISSFNSQAKNYDVDSNGAHARNLYKPLIKKLKNLNFNTILDVGCGTGSILFLLLYEKENIKAYGLDISEEMLNVAKEKLKDKAILTLGDSENMPYKDEFFDVVICTDSFHHYPNPLNVLKEIHRTLKERGVLIICDYWTYFPKRQFMNLFIPFSKDGDVRIYSQKEICNLLQRANFKDINWNMINKRTYMVIASK</sequence>
<gene>
    <name evidence="3" type="ordered locus">CTC_02188</name>
</gene>
<keyword evidence="3" id="KW-0830">Ubiquinone</keyword>
<dbReference type="InterPro" id="IPR025714">
    <property type="entry name" value="Methyltranfer_dom"/>
</dbReference>
<feature type="domain" description="Methyltransferase" evidence="2">
    <location>
        <begin position="50"/>
        <end position="150"/>
    </location>
</feature>
<dbReference type="AlphaFoldDB" id="Q892B7"/>
<dbReference type="PANTHER" id="PTHR43591:SF110">
    <property type="entry name" value="RHODANESE DOMAIN-CONTAINING PROTEIN"/>
    <property type="match status" value="1"/>
</dbReference>
<evidence type="ECO:0000313" key="3">
    <source>
        <dbReference type="EMBL" id="AAO36678.1"/>
    </source>
</evidence>
<dbReference type="GO" id="GO:0032259">
    <property type="term" value="P:methylation"/>
    <property type="evidence" value="ECO:0007669"/>
    <property type="project" value="UniProtKB-KW"/>
</dbReference>
<keyword evidence="4" id="KW-1185">Reference proteome</keyword>
<evidence type="ECO:0000313" key="4">
    <source>
        <dbReference type="Proteomes" id="UP000001412"/>
    </source>
</evidence>
<dbReference type="GO" id="GO:0008168">
    <property type="term" value="F:methyltransferase activity"/>
    <property type="evidence" value="ECO:0007669"/>
    <property type="project" value="UniProtKB-KW"/>
</dbReference>
<name>Q892B7_CLOTE</name>
<protein>
    <submittedName>
        <fullName evidence="3">Methyltransferase, putative 3-demethylubiquinone-9 3-methyltransferase</fullName>
    </submittedName>
</protein>
<dbReference type="Gene3D" id="3.40.50.150">
    <property type="entry name" value="Vaccinia Virus protein VP39"/>
    <property type="match status" value="1"/>
</dbReference>
<dbReference type="Pfam" id="PF13847">
    <property type="entry name" value="Methyltransf_31"/>
    <property type="match status" value="1"/>
</dbReference>
<keyword evidence="1" id="KW-0472">Membrane</keyword>
<dbReference type="CDD" id="cd02440">
    <property type="entry name" value="AdoMet_MTases"/>
    <property type="match status" value="1"/>
</dbReference>
<evidence type="ECO:0000256" key="1">
    <source>
        <dbReference type="SAM" id="Phobius"/>
    </source>
</evidence>
<dbReference type="EMBL" id="AE015927">
    <property type="protein sequence ID" value="AAO36678.1"/>
    <property type="molecule type" value="Genomic_DNA"/>
</dbReference>
<reference evidence="3 4" key="1">
    <citation type="journal article" date="2003" name="Proc. Natl. Acad. Sci. U.S.A.">
        <title>The genome sequence of Clostridium tetani, the causative agent of tetanus disease.</title>
        <authorList>
            <person name="Brueggemann H."/>
            <person name="Baumer S."/>
            <person name="Fricke W.F."/>
            <person name="Wiezer A."/>
            <person name="Liesegang H."/>
            <person name="Decker I."/>
            <person name="Herzberg C."/>
            <person name="Martinez-Arias R."/>
            <person name="Merkl R."/>
            <person name="Henne A."/>
            <person name="Gottschalk G."/>
        </authorList>
    </citation>
    <scope>NUCLEOTIDE SEQUENCE [LARGE SCALE GENOMIC DNA]</scope>
    <source>
        <strain evidence="4">Massachusetts / E88</strain>
    </source>
</reference>
<keyword evidence="3" id="KW-0489">Methyltransferase</keyword>
<accession>Q892B7</accession>
<dbReference type="PANTHER" id="PTHR43591">
    <property type="entry name" value="METHYLTRANSFERASE"/>
    <property type="match status" value="1"/>
</dbReference>